<feature type="compositionally biased region" description="Basic and acidic residues" evidence="1">
    <location>
        <begin position="33"/>
        <end position="42"/>
    </location>
</feature>
<feature type="region of interest" description="Disordered" evidence="1">
    <location>
        <begin position="33"/>
        <end position="53"/>
    </location>
</feature>
<dbReference type="EMBL" id="MPUH01000034">
    <property type="protein sequence ID" value="OMJ93949.1"/>
    <property type="molecule type" value="Genomic_DNA"/>
</dbReference>
<gene>
    <name evidence="2" type="ORF">SteCoe_3006</name>
</gene>
<evidence type="ECO:0000313" key="3">
    <source>
        <dbReference type="Proteomes" id="UP000187209"/>
    </source>
</evidence>
<organism evidence="2 3">
    <name type="scientific">Stentor coeruleus</name>
    <dbReference type="NCBI Taxonomy" id="5963"/>
    <lineage>
        <taxon>Eukaryota</taxon>
        <taxon>Sar</taxon>
        <taxon>Alveolata</taxon>
        <taxon>Ciliophora</taxon>
        <taxon>Postciliodesmatophora</taxon>
        <taxon>Heterotrichea</taxon>
        <taxon>Heterotrichida</taxon>
        <taxon>Stentoridae</taxon>
        <taxon>Stentor</taxon>
    </lineage>
</organism>
<reference evidence="2 3" key="1">
    <citation type="submission" date="2016-11" db="EMBL/GenBank/DDBJ databases">
        <title>The macronuclear genome of Stentor coeruleus: a giant cell with tiny introns.</title>
        <authorList>
            <person name="Slabodnick M."/>
            <person name="Ruby J.G."/>
            <person name="Reiff S.B."/>
            <person name="Swart E.C."/>
            <person name="Gosai S."/>
            <person name="Prabakaran S."/>
            <person name="Witkowska E."/>
            <person name="Larue G.E."/>
            <person name="Fisher S."/>
            <person name="Freeman R.M."/>
            <person name="Gunawardena J."/>
            <person name="Chu W."/>
            <person name="Stover N.A."/>
            <person name="Gregory B.D."/>
            <person name="Nowacki M."/>
            <person name="Derisi J."/>
            <person name="Roy S.W."/>
            <person name="Marshall W.F."/>
            <person name="Sood P."/>
        </authorList>
    </citation>
    <scope>NUCLEOTIDE SEQUENCE [LARGE SCALE GENOMIC DNA]</scope>
    <source>
        <strain evidence="2">WM001</strain>
    </source>
</reference>
<sequence length="144" mass="16689">MDIPNKKHLQSFELINFSREQCIRNSLGDTMDTMKKHIDNPQKAHSSSLSPRLSSLEKSLKAKSSIEIIKEIRQEQRDRIHRTLQREKDIEEICRIDSSDEKDSLYIKAAVETLASLPSPHSPDPEPKSYNYWLSCCKKYCVVI</sequence>
<evidence type="ECO:0000313" key="2">
    <source>
        <dbReference type="EMBL" id="OMJ93949.1"/>
    </source>
</evidence>
<protein>
    <submittedName>
        <fullName evidence="2">Uncharacterized protein</fullName>
    </submittedName>
</protein>
<name>A0A1R2CY56_9CILI</name>
<evidence type="ECO:0000256" key="1">
    <source>
        <dbReference type="SAM" id="MobiDB-lite"/>
    </source>
</evidence>
<keyword evidence="3" id="KW-1185">Reference proteome</keyword>
<comment type="caution">
    <text evidence="2">The sequence shown here is derived from an EMBL/GenBank/DDBJ whole genome shotgun (WGS) entry which is preliminary data.</text>
</comment>
<proteinExistence type="predicted"/>
<dbReference type="AlphaFoldDB" id="A0A1R2CY56"/>
<dbReference type="Proteomes" id="UP000187209">
    <property type="component" value="Unassembled WGS sequence"/>
</dbReference>
<accession>A0A1R2CY56</accession>